<keyword evidence="2" id="KW-1185">Reference proteome</keyword>
<dbReference type="Proteomes" id="UP001630127">
    <property type="component" value="Unassembled WGS sequence"/>
</dbReference>
<gene>
    <name evidence="1" type="ORF">ACH5RR_009979</name>
</gene>
<organism evidence="1 2">
    <name type="scientific">Cinchona calisaya</name>
    <dbReference type="NCBI Taxonomy" id="153742"/>
    <lineage>
        <taxon>Eukaryota</taxon>
        <taxon>Viridiplantae</taxon>
        <taxon>Streptophyta</taxon>
        <taxon>Embryophyta</taxon>
        <taxon>Tracheophyta</taxon>
        <taxon>Spermatophyta</taxon>
        <taxon>Magnoliopsida</taxon>
        <taxon>eudicotyledons</taxon>
        <taxon>Gunneridae</taxon>
        <taxon>Pentapetalae</taxon>
        <taxon>asterids</taxon>
        <taxon>lamiids</taxon>
        <taxon>Gentianales</taxon>
        <taxon>Rubiaceae</taxon>
        <taxon>Cinchonoideae</taxon>
        <taxon>Cinchoneae</taxon>
        <taxon>Cinchona</taxon>
    </lineage>
</organism>
<dbReference type="EMBL" id="JBJUIK010000004">
    <property type="protein sequence ID" value="KAL3530657.1"/>
    <property type="molecule type" value="Genomic_DNA"/>
</dbReference>
<accession>A0ABD3AI73</accession>
<proteinExistence type="predicted"/>
<sequence length="82" mass="8861">MREDRTKARDLIEDWGRNHPLESTSELNPVGVSCGVVEVGLSGIAVLVLDPLGRLGRILTADLAIDLKIFILIRPLGGGSVW</sequence>
<evidence type="ECO:0000313" key="2">
    <source>
        <dbReference type="Proteomes" id="UP001630127"/>
    </source>
</evidence>
<protein>
    <submittedName>
        <fullName evidence="1">Uncharacterized protein</fullName>
    </submittedName>
</protein>
<evidence type="ECO:0000313" key="1">
    <source>
        <dbReference type="EMBL" id="KAL3530657.1"/>
    </source>
</evidence>
<reference evidence="1 2" key="1">
    <citation type="submission" date="2024-11" db="EMBL/GenBank/DDBJ databases">
        <title>A near-complete genome assembly of Cinchona calisaya.</title>
        <authorList>
            <person name="Lian D.C."/>
            <person name="Zhao X.W."/>
            <person name="Wei L."/>
        </authorList>
    </citation>
    <scope>NUCLEOTIDE SEQUENCE [LARGE SCALE GENOMIC DNA]</scope>
    <source>
        <tissue evidence="1">Nenye</tissue>
    </source>
</reference>
<name>A0ABD3AI73_9GENT</name>
<dbReference type="AlphaFoldDB" id="A0ABD3AI73"/>
<comment type="caution">
    <text evidence="1">The sequence shown here is derived from an EMBL/GenBank/DDBJ whole genome shotgun (WGS) entry which is preliminary data.</text>
</comment>